<dbReference type="InterPro" id="IPR005225">
    <property type="entry name" value="Small_GTP-bd"/>
</dbReference>
<gene>
    <name evidence="9" type="primary">selB</name>
    <name evidence="9" type="ORF">KQI42_18500</name>
</gene>
<dbReference type="InterPro" id="IPR000795">
    <property type="entry name" value="T_Tr_GTP-bd_dom"/>
</dbReference>
<dbReference type="InterPro" id="IPR031157">
    <property type="entry name" value="G_TR_CS"/>
</dbReference>
<evidence type="ECO:0000256" key="2">
    <source>
        <dbReference type="ARBA" id="ARBA00015953"/>
    </source>
</evidence>
<organism evidence="9 10">
    <name type="scientific">Tissierella simiarum</name>
    <dbReference type="NCBI Taxonomy" id="2841534"/>
    <lineage>
        <taxon>Bacteria</taxon>
        <taxon>Bacillati</taxon>
        <taxon>Bacillota</taxon>
        <taxon>Tissierellia</taxon>
        <taxon>Tissierellales</taxon>
        <taxon>Tissierellaceae</taxon>
        <taxon>Tissierella</taxon>
    </lineage>
</organism>
<dbReference type="PROSITE" id="PS00301">
    <property type="entry name" value="G_TR_1"/>
    <property type="match status" value="1"/>
</dbReference>
<keyword evidence="9" id="KW-0251">Elongation factor</keyword>
<accession>A0ABS6EAS0</accession>
<evidence type="ECO:0000256" key="6">
    <source>
        <dbReference type="ARBA" id="ARBA00025526"/>
    </source>
</evidence>
<evidence type="ECO:0000259" key="8">
    <source>
        <dbReference type="PROSITE" id="PS51722"/>
    </source>
</evidence>
<dbReference type="PROSITE" id="PS51722">
    <property type="entry name" value="G_TR_2"/>
    <property type="match status" value="1"/>
</dbReference>
<keyword evidence="5" id="KW-0648">Protein biosynthesis</keyword>
<dbReference type="PANTHER" id="PTHR43721:SF11">
    <property type="entry name" value="SELENOCYSTEINE-SPECIFIC ELONGATION FACTOR"/>
    <property type="match status" value="1"/>
</dbReference>
<dbReference type="Pfam" id="PF25461">
    <property type="entry name" value="Beta-barrel_SelB"/>
    <property type="match status" value="1"/>
</dbReference>
<evidence type="ECO:0000313" key="10">
    <source>
        <dbReference type="Proteomes" id="UP000749471"/>
    </source>
</evidence>
<dbReference type="Pfam" id="PF09107">
    <property type="entry name" value="WHD_3rd_SelB"/>
    <property type="match status" value="1"/>
</dbReference>
<evidence type="ECO:0000313" key="9">
    <source>
        <dbReference type="EMBL" id="MBU5440002.1"/>
    </source>
</evidence>
<evidence type="ECO:0000256" key="7">
    <source>
        <dbReference type="ARBA" id="ARBA00031615"/>
    </source>
</evidence>
<dbReference type="EMBL" id="JAHLPM010000023">
    <property type="protein sequence ID" value="MBU5440002.1"/>
    <property type="molecule type" value="Genomic_DNA"/>
</dbReference>
<comment type="subcellular location">
    <subcellularLocation>
        <location evidence="1">Cytoplasm</location>
    </subcellularLocation>
</comment>
<dbReference type="GO" id="GO:0003746">
    <property type="term" value="F:translation elongation factor activity"/>
    <property type="evidence" value="ECO:0007669"/>
    <property type="project" value="UniProtKB-KW"/>
</dbReference>
<sequence length="636" mass="72539">MKHVIIGTAGHIDHGKTTLIRALTGRNTDRLKEEQERGISIELGFTYFDLPSGKRAGIIDVPGHEKFIKNMLAGVIGIDIVLLVIAADEGIMPQTLEHLAILDLLGIKKGFIVLTKSDLVDEEWIELVEEDIKDEVKGTFLENSPIIKVSSTRGTGIDEAISLIDSLTEQIEDRDINDMPRLPVDRVFSISGFGTVVTGTLLSGFFKVGDEVQIFPGNKKGRIRSLQVHDNDADIAYGGQRVAINIAGIKKEDAQRGSVLAPISSMKDTMMLDVKVKLLKSINRSIENRTRLRLYIGTKEVLCRIVLLDREELNPGEEAYAQLRLEEEIVVKRRDKFIIRFYSPMFTIGGGEILEPNPTKKKRFDKDTLKELEIKELGNSIDIIEKIIEDKSKEFPTIKDIAVFTAMLEEKVKEEVEHLVKDDRLVIFPLTKDLYTIHKKYFNEVKDKIIKELELYHNKYPLRNGMRKEEIRSKFLKNAKPKVAEAFIDSLINSGDLEQRLENICIKGFESKYNSSQLKIKEDIINKFKENPFLPPRKEELLELLNMSKEDVEEVFVSIVNNGDIIKLSDEIYLLKENYDIALDKLEKYIHNNGPISIGEYRDLLNTNRKVALSLLEYFDQIKVTKRDGDKRILSK</sequence>
<evidence type="ECO:0000256" key="5">
    <source>
        <dbReference type="ARBA" id="ARBA00022917"/>
    </source>
</evidence>
<evidence type="ECO:0000256" key="3">
    <source>
        <dbReference type="ARBA" id="ARBA00022490"/>
    </source>
</evidence>
<dbReference type="RefSeq" id="WP_216521927.1">
    <property type="nucleotide sequence ID" value="NZ_JAHLPM010000023.1"/>
</dbReference>
<dbReference type="InterPro" id="IPR015191">
    <property type="entry name" value="SelB_WHD4"/>
</dbReference>
<dbReference type="CDD" id="cd04171">
    <property type="entry name" value="SelB"/>
    <property type="match status" value="1"/>
</dbReference>
<dbReference type="InterPro" id="IPR050055">
    <property type="entry name" value="EF-Tu_GTPase"/>
</dbReference>
<dbReference type="NCBIfam" id="TIGR00231">
    <property type="entry name" value="small_GTP"/>
    <property type="match status" value="1"/>
</dbReference>
<dbReference type="Pfam" id="PF00009">
    <property type="entry name" value="GTP_EFTU"/>
    <property type="match status" value="1"/>
</dbReference>
<dbReference type="InterPro" id="IPR004535">
    <property type="entry name" value="Transl_elong_SelB"/>
</dbReference>
<protein>
    <recommendedName>
        <fullName evidence="2">Selenocysteine-specific elongation factor</fullName>
    </recommendedName>
    <alternativeName>
        <fullName evidence="7">SelB translation factor</fullName>
    </alternativeName>
</protein>
<proteinExistence type="predicted"/>
<name>A0ABS6EAS0_9FIRM</name>
<evidence type="ECO:0000256" key="4">
    <source>
        <dbReference type="ARBA" id="ARBA00022741"/>
    </source>
</evidence>
<dbReference type="Pfam" id="PF03144">
    <property type="entry name" value="GTP_EFTU_D2"/>
    <property type="match status" value="1"/>
</dbReference>
<reference evidence="9 10" key="1">
    <citation type="submission" date="2021-06" db="EMBL/GenBank/DDBJ databases">
        <authorList>
            <person name="Sun Q."/>
            <person name="Li D."/>
        </authorList>
    </citation>
    <scope>NUCLEOTIDE SEQUENCE [LARGE SCALE GENOMIC DNA]</scope>
    <source>
        <strain evidence="9 10">MSJ-40</strain>
    </source>
</reference>
<dbReference type="NCBIfam" id="TIGR00475">
    <property type="entry name" value="selB"/>
    <property type="match status" value="1"/>
</dbReference>
<dbReference type="PANTHER" id="PTHR43721">
    <property type="entry name" value="ELONGATION FACTOR TU-RELATED"/>
    <property type="match status" value="1"/>
</dbReference>
<comment type="function">
    <text evidence="6">Translation factor necessary for the incorporation of selenocysteine into proteins. It probably replaces EF-Tu for the insertion of selenocysteine directed by the UGA codon. SelB binds GTP and GDP.</text>
</comment>
<dbReference type="InterPro" id="IPR004161">
    <property type="entry name" value="EFTu-like_2"/>
</dbReference>
<comment type="caution">
    <text evidence="9">The sequence shown here is derived from an EMBL/GenBank/DDBJ whole genome shotgun (WGS) entry which is preliminary data.</text>
</comment>
<dbReference type="InterPro" id="IPR015190">
    <property type="entry name" value="Elong_fac_SelB-wing-hlx_typ-2"/>
</dbReference>
<dbReference type="Pfam" id="PF09106">
    <property type="entry name" value="WHD_2nd_SelB"/>
    <property type="match status" value="1"/>
</dbReference>
<dbReference type="InterPro" id="IPR057335">
    <property type="entry name" value="Beta-barrel_SelB"/>
</dbReference>
<dbReference type="CDD" id="cd03696">
    <property type="entry name" value="SelB_II"/>
    <property type="match status" value="1"/>
</dbReference>
<evidence type="ECO:0000256" key="1">
    <source>
        <dbReference type="ARBA" id="ARBA00004496"/>
    </source>
</evidence>
<dbReference type="Proteomes" id="UP000749471">
    <property type="component" value="Unassembled WGS sequence"/>
</dbReference>
<keyword evidence="3" id="KW-0963">Cytoplasm</keyword>
<keyword evidence="4" id="KW-0547">Nucleotide-binding</keyword>
<feature type="domain" description="Tr-type G" evidence="8">
    <location>
        <begin position="1"/>
        <end position="174"/>
    </location>
</feature>
<keyword evidence="10" id="KW-1185">Reference proteome</keyword>
<dbReference type="CDD" id="cd15491">
    <property type="entry name" value="selB_III"/>
    <property type="match status" value="1"/>
</dbReference>